<keyword evidence="1" id="KW-0472">Membrane</keyword>
<keyword evidence="3" id="KW-1185">Reference proteome</keyword>
<feature type="transmembrane region" description="Helical" evidence="1">
    <location>
        <begin position="59"/>
        <end position="77"/>
    </location>
</feature>
<feature type="transmembrane region" description="Helical" evidence="1">
    <location>
        <begin position="89"/>
        <end position="122"/>
    </location>
</feature>
<keyword evidence="1" id="KW-1133">Transmembrane helix</keyword>
<dbReference type="Proteomes" id="UP000175679">
    <property type="component" value="Unassembled WGS sequence"/>
</dbReference>
<feature type="transmembrane region" description="Helical" evidence="1">
    <location>
        <begin position="134"/>
        <end position="153"/>
    </location>
</feature>
<evidence type="ECO:0000313" key="2">
    <source>
        <dbReference type="EMBL" id="OEY86714.1"/>
    </source>
</evidence>
<organism evidence="2 3">
    <name type="scientific">Wolbachia pipientis</name>
    <dbReference type="NCBI Taxonomy" id="955"/>
    <lineage>
        <taxon>Bacteria</taxon>
        <taxon>Pseudomonadati</taxon>
        <taxon>Pseudomonadota</taxon>
        <taxon>Alphaproteobacteria</taxon>
        <taxon>Rickettsiales</taxon>
        <taxon>Anaplasmataceae</taxon>
        <taxon>Wolbachieae</taxon>
        <taxon>Wolbachia</taxon>
    </lineage>
</organism>
<name>A0A1E7QKH1_WOLPI</name>
<dbReference type="EMBL" id="MJMG01000006">
    <property type="protein sequence ID" value="OEY86714.1"/>
    <property type="molecule type" value="Genomic_DNA"/>
</dbReference>
<proteinExistence type="predicted"/>
<dbReference type="AlphaFoldDB" id="A0A1E7QKH1"/>
<feature type="transmembrane region" description="Helical" evidence="1">
    <location>
        <begin position="33"/>
        <end position="53"/>
    </location>
</feature>
<feature type="transmembrane region" description="Helical" evidence="1">
    <location>
        <begin position="165"/>
        <end position="183"/>
    </location>
</feature>
<evidence type="ECO:0000256" key="1">
    <source>
        <dbReference type="SAM" id="Phobius"/>
    </source>
</evidence>
<sequence>MQGSIEQQSDVTQVIDDGQVADDGFDDKKFNQLLWITAVVGGVIRSGLCLSGLTLVPVSAIMASAITVTIIIYCSRLSGSKKKYRNFDWLYMLSIGLVSGVCVAMLIHCIIMLIHCIIPFSLHGIGIGGLIPLSLLQGALAGVLTTVVFGLVNMRIDKVTVVVEVVKEIALAAIAGCIASGIACWLEAPFLVMSVTSIMSPLIFKIVGFLYGDKDTLPSITKDMFNTIINLPVGLSMAVAINLVFPIFVSQCNMLPIILICTAIGVITPYASEKVIKPIGHKLDEVVIKPVREEARNGISKMFFSSATVV</sequence>
<dbReference type="RefSeq" id="WP_070065043.1">
    <property type="nucleotide sequence ID" value="NZ_MJMG01000006.1"/>
</dbReference>
<protein>
    <submittedName>
        <fullName evidence="2">Uncharacterized protein</fullName>
    </submittedName>
</protein>
<comment type="caution">
    <text evidence="2">The sequence shown here is derived from an EMBL/GenBank/DDBJ whole genome shotgun (WGS) entry which is preliminary data.</text>
</comment>
<feature type="transmembrane region" description="Helical" evidence="1">
    <location>
        <begin position="189"/>
        <end position="212"/>
    </location>
</feature>
<accession>A0A1E7QKH1</accession>
<evidence type="ECO:0000313" key="3">
    <source>
        <dbReference type="Proteomes" id="UP000175679"/>
    </source>
</evidence>
<reference evidence="2 3" key="1">
    <citation type="submission" date="2016-09" db="EMBL/GenBank/DDBJ databases">
        <title>Genomic evidence for plant-parasitic nematodes as the earliest Wolbachia hosts.</title>
        <authorList>
            <person name="Brown A.M."/>
            <person name="Wasala S.K."/>
            <person name="Howe D.K."/>
            <person name="Peetz A.B."/>
            <person name="Zasada I.A."/>
            <person name="Denver D.R."/>
        </authorList>
    </citation>
    <scope>NUCLEOTIDE SEQUENCE [LARGE SCALE GENOMIC DNA]</scope>
    <source>
        <strain evidence="3">wPpe</strain>
    </source>
</reference>
<feature type="transmembrane region" description="Helical" evidence="1">
    <location>
        <begin position="224"/>
        <end position="248"/>
    </location>
</feature>
<gene>
    <name evidence="2" type="ORF">BIY23_02540</name>
</gene>
<feature type="transmembrane region" description="Helical" evidence="1">
    <location>
        <begin position="254"/>
        <end position="272"/>
    </location>
</feature>
<keyword evidence="1" id="KW-0812">Transmembrane</keyword>